<gene>
    <name evidence="1" type="ORF">EgrG_000473300</name>
</gene>
<name>A0A068WI38_ECHGR</name>
<dbReference type="WBParaSite" id="EgrG_000473300">
    <property type="protein sequence ID" value="EgrG_000473300"/>
    <property type="gene ID" value="EgrG_000473300"/>
</dbReference>
<reference evidence="1 2" key="1">
    <citation type="journal article" date="2013" name="Nature">
        <title>The genomes of four tapeworm species reveal adaptations to parasitism.</title>
        <authorList>
            <person name="Tsai I.J."/>
            <person name="Zarowiecki M."/>
            <person name="Holroyd N."/>
            <person name="Garciarrubio A."/>
            <person name="Sanchez-Flores A."/>
            <person name="Brooks K.L."/>
            <person name="Tracey A."/>
            <person name="Bobes R.J."/>
            <person name="Fragoso G."/>
            <person name="Sciutto E."/>
            <person name="Aslett M."/>
            <person name="Beasley H."/>
            <person name="Bennett H.M."/>
            <person name="Cai J."/>
            <person name="Camicia F."/>
            <person name="Clark R."/>
            <person name="Cucher M."/>
            <person name="De Silva N."/>
            <person name="Day T.A."/>
            <person name="Deplazes P."/>
            <person name="Estrada K."/>
            <person name="Fernandez C."/>
            <person name="Holland P.W."/>
            <person name="Hou J."/>
            <person name="Hu S."/>
            <person name="Huckvale T."/>
            <person name="Hung S.S."/>
            <person name="Kamenetzky L."/>
            <person name="Keane J.A."/>
            <person name="Kiss F."/>
            <person name="Koziol U."/>
            <person name="Lambert O."/>
            <person name="Liu K."/>
            <person name="Luo X."/>
            <person name="Luo Y."/>
            <person name="Macchiaroli N."/>
            <person name="Nichol S."/>
            <person name="Paps J."/>
            <person name="Parkinson J."/>
            <person name="Pouchkina-Stantcheva N."/>
            <person name="Riddiford N."/>
            <person name="Rosenzvit M."/>
            <person name="Salinas G."/>
            <person name="Wasmuth J.D."/>
            <person name="Zamanian M."/>
            <person name="Zheng Y."/>
            <person name="Cai X."/>
            <person name="Soberon X."/>
            <person name="Olson P.D."/>
            <person name="Laclette J.P."/>
            <person name="Brehm K."/>
            <person name="Berriman M."/>
            <person name="Garciarrubio A."/>
            <person name="Bobes R.J."/>
            <person name="Fragoso G."/>
            <person name="Sanchez-Flores A."/>
            <person name="Estrada K."/>
            <person name="Cevallos M.A."/>
            <person name="Morett E."/>
            <person name="Gonzalez V."/>
            <person name="Portillo T."/>
            <person name="Ochoa-Leyva A."/>
            <person name="Jose M.V."/>
            <person name="Sciutto E."/>
            <person name="Landa A."/>
            <person name="Jimenez L."/>
            <person name="Valdes V."/>
            <person name="Carrero J.C."/>
            <person name="Larralde C."/>
            <person name="Morales-Montor J."/>
            <person name="Limon-Lason J."/>
            <person name="Soberon X."/>
            <person name="Laclette J.P."/>
        </authorList>
    </citation>
    <scope>NUCLEOTIDE SEQUENCE [LARGE SCALE GENOMIC DNA]</scope>
</reference>
<reference evidence="3" key="3">
    <citation type="submission" date="2020-10" db="UniProtKB">
        <authorList>
            <consortium name="WormBaseParasite"/>
        </authorList>
    </citation>
    <scope>IDENTIFICATION</scope>
</reference>
<evidence type="ECO:0000313" key="2">
    <source>
        <dbReference type="Proteomes" id="UP000492820"/>
    </source>
</evidence>
<dbReference type="Proteomes" id="UP000492820">
    <property type="component" value="Unassembled WGS sequence"/>
</dbReference>
<accession>A0A068WI38</accession>
<sequence>MYYNMTVERNADSDGVVAHWSTSLTMFTAYVANSSRNGGGWNVEWRLVDEEVTVGRLMDLKRCWRWITVSECLWYCLHLAVVRRSSSALVYVPDPVVRRRRNFKGNVEAAYSFPLSEERIITRNVLALMVSLTTAESFCVQSCSFNSCCNLLDFYKVALCGLQFLSMSDDLLFCTLLYKGNGLHSLCMPLRLLFTLVHHLTQSHSSAERVKTESFAMHLLKSF</sequence>
<reference evidence="1" key="2">
    <citation type="submission" date="2014-06" db="EMBL/GenBank/DDBJ databases">
        <authorList>
            <person name="Aslett M."/>
        </authorList>
    </citation>
    <scope>NUCLEOTIDE SEQUENCE</scope>
</reference>
<organism evidence="1">
    <name type="scientific">Echinococcus granulosus</name>
    <name type="common">Hydatid tapeworm</name>
    <dbReference type="NCBI Taxonomy" id="6210"/>
    <lineage>
        <taxon>Eukaryota</taxon>
        <taxon>Metazoa</taxon>
        <taxon>Spiralia</taxon>
        <taxon>Lophotrochozoa</taxon>
        <taxon>Platyhelminthes</taxon>
        <taxon>Cestoda</taxon>
        <taxon>Eucestoda</taxon>
        <taxon>Cyclophyllidea</taxon>
        <taxon>Taeniidae</taxon>
        <taxon>Echinococcus</taxon>
        <taxon>Echinococcus granulosus group</taxon>
    </lineage>
</organism>
<protein>
    <submittedName>
        <fullName evidence="3">Transmembrane protein</fullName>
    </submittedName>
</protein>
<evidence type="ECO:0000313" key="3">
    <source>
        <dbReference type="WBParaSite" id="EgrG_000473300"/>
    </source>
</evidence>
<evidence type="ECO:0000313" key="1">
    <source>
        <dbReference type="EMBL" id="CDS19428.1"/>
    </source>
</evidence>
<dbReference type="EMBL" id="LK028579">
    <property type="protein sequence ID" value="CDS19428.1"/>
    <property type="molecule type" value="Genomic_DNA"/>
</dbReference>
<proteinExistence type="predicted"/>
<dbReference type="AlphaFoldDB" id="A0A068WI38"/>